<sequence>MSAAEPPSMTIHAEVRNPLATAQLVRFDVSGPADNILHDKGRYWLDLCLSPRPRNARACYVDRWAPHRYERIGNMFLAPPGQRMHARSDGGPPQASILCHFSPEQLREWFGEDFEWTDRRLAASLDIPDANIRGLLLRLAEELRHPGFASEVMVELIVAQVALELARYCATVQDAPATGGLSPWRLRIIEARLKEVREPPTLSELAKLCNLSVRQLTRGFRTSRGRSIGDYVEQCRLDNAKRLLGTEESVKAIAYSLGFASPSSFSFSFRRATGETPSEFRQRMLRVS</sequence>
<evidence type="ECO:0000259" key="5">
    <source>
        <dbReference type="PROSITE" id="PS01124"/>
    </source>
</evidence>
<dbReference type="PROSITE" id="PS01124">
    <property type="entry name" value="HTH_ARAC_FAMILY_2"/>
    <property type="match status" value="1"/>
</dbReference>
<dbReference type="InterPro" id="IPR009057">
    <property type="entry name" value="Homeodomain-like_sf"/>
</dbReference>
<dbReference type="PRINTS" id="PR00032">
    <property type="entry name" value="HTHARAC"/>
</dbReference>
<proteinExistence type="predicted"/>
<dbReference type="SUPFAM" id="SSF46689">
    <property type="entry name" value="Homeodomain-like"/>
    <property type="match status" value="1"/>
</dbReference>
<protein>
    <submittedName>
        <fullName evidence="6">Helix-turn-helix transcriptional regulator</fullName>
    </submittedName>
</protein>
<name>A0ABV8T5J1_9GAMM</name>
<dbReference type="InterPro" id="IPR020449">
    <property type="entry name" value="Tscrpt_reg_AraC-type_HTH"/>
</dbReference>
<keyword evidence="2" id="KW-0238">DNA-binding</keyword>
<dbReference type="SUPFAM" id="SSF51215">
    <property type="entry name" value="Regulatory protein AraC"/>
    <property type="match status" value="1"/>
</dbReference>
<comment type="caution">
    <text evidence="6">The sequence shown here is derived from an EMBL/GenBank/DDBJ whole genome shotgun (WGS) entry which is preliminary data.</text>
</comment>
<keyword evidence="7" id="KW-1185">Reference proteome</keyword>
<dbReference type="InterPro" id="IPR037923">
    <property type="entry name" value="HTH-like"/>
</dbReference>
<keyword evidence="1" id="KW-0805">Transcription regulation</keyword>
<keyword evidence="3" id="KW-0010">Activator</keyword>
<accession>A0ABV8T5J1</accession>
<evidence type="ECO:0000313" key="6">
    <source>
        <dbReference type="EMBL" id="MFC4314590.1"/>
    </source>
</evidence>
<dbReference type="Pfam" id="PF12833">
    <property type="entry name" value="HTH_18"/>
    <property type="match status" value="1"/>
</dbReference>
<feature type="domain" description="HTH araC/xylS-type" evidence="5">
    <location>
        <begin position="186"/>
        <end position="283"/>
    </location>
</feature>
<dbReference type="SMART" id="SM00342">
    <property type="entry name" value="HTH_ARAC"/>
    <property type="match status" value="1"/>
</dbReference>
<dbReference type="PANTHER" id="PTHR46796:SF6">
    <property type="entry name" value="ARAC SUBFAMILY"/>
    <property type="match status" value="1"/>
</dbReference>
<dbReference type="RefSeq" id="WP_380605885.1">
    <property type="nucleotide sequence ID" value="NZ_JBHSDU010000015.1"/>
</dbReference>
<dbReference type="InterPro" id="IPR018062">
    <property type="entry name" value="HTH_AraC-typ_CS"/>
</dbReference>
<gene>
    <name evidence="6" type="ORF">ACFPN2_36320</name>
</gene>
<evidence type="ECO:0000256" key="1">
    <source>
        <dbReference type="ARBA" id="ARBA00023015"/>
    </source>
</evidence>
<dbReference type="PROSITE" id="PS00041">
    <property type="entry name" value="HTH_ARAC_FAMILY_1"/>
    <property type="match status" value="1"/>
</dbReference>
<dbReference type="InterPro" id="IPR050204">
    <property type="entry name" value="AraC_XylS_family_regulators"/>
</dbReference>
<evidence type="ECO:0000313" key="7">
    <source>
        <dbReference type="Proteomes" id="UP001595904"/>
    </source>
</evidence>
<evidence type="ECO:0000256" key="2">
    <source>
        <dbReference type="ARBA" id="ARBA00023125"/>
    </source>
</evidence>
<dbReference type="PANTHER" id="PTHR46796">
    <property type="entry name" value="HTH-TYPE TRANSCRIPTIONAL ACTIVATOR RHAS-RELATED"/>
    <property type="match status" value="1"/>
</dbReference>
<dbReference type="Proteomes" id="UP001595904">
    <property type="component" value="Unassembled WGS sequence"/>
</dbReference>
<dbReference type="InterPro" id="IPR018060">
    <property type="entry name" value="HTH_AraC"/>
</dbReference>
<organism evidence="6 7">
    <name type="scientific">Steroidobacter flavus</name>
    <dbReference type="NCBI Taxonomy" id="1842136"/>
    <lineage>
        <taxon>Bacteria</taxon>
        <taxon>Pseudomonadati</taxon>
        <taxon>Pseudomonadota</taxon>
        <taxon>Gammaproteobacteria</taxon>
        <taxon>Steroidobacterales</taxon>
        <taxon>Steroidobacteraceae</taxon>
        <taxon>Steroidobacter</taxon>
    </lineage>
</organism>
<evidence type="ECO:0000256" key="4">
    <source>
        <dbReference type="ARBA" id="ARBA00023163"/>
    </source>
</evidence>
<evidence type="ECO:0000256" key="3">
    <source>
        <dbReference type="ARBA" id="ARBA00023159"/>
    </source>
</evidence>
<dbReference type="Gene3D" id="1.10.10.60">
    <property type="entry name" value="Homeodomain-like"/>
    <property type="match status" value="2"/>
</dbReference>
<reference evidence="7" key="1">
    <citation type="journal article" date="2019" name="Int. J. Syst. Evol. Microbiol.">
        <title>The Global Catalogue of Microorganisms (GCM) 10K type strain sequencing project: providing services to taxonomists for standard genome sequencing and annotation.</title>
        <authorList>
            <consortium name="The Broad Institute Genomics Platform"/>
            <consortium name="The Broad Institute Genome Sequencing Center for Infectious Disease"/>
            <person name="Wu L."/>
            <person name="Ma J."/>
        </authorList>
    </citation>
    <scope>NUCLEOTIDE SEQUENCE [LARGE SCALE GENOMIC DNA]</scope>
    <source>
        <strain evidence="7">CGMCC 1.10759</strain>
    </source>
</reference>
<dbReference type="EMBL" id="JBHSDU010000015">
    <property type="protein sequence ID" value="MFC4314590.1"/>
    <property type="molecule type" value="Genomic_DNA"/>
</dbReference>
<keyword evidence="4" id="KW-0804">Transcription</keyword>